<dbReference type="InterPro" id="IPR002563">
    <property type="entry name" value="Flavin_Rdtase-like_dom"/>
</dbReference>
<evidence type="ECO:0000256" key="3">
    <source>
        <dbReference type="ARBA" id="ARBA00038054"/>
    </source>
</evidence>
<dbReference type="InterPro" id="IPR052174">
    <property type="entry name" value="Flavoredoxin"/>
</dbReference>
<protein>
    <submittedName>
        <fullName evidence="5">NADH-FMN oxidoreductase RutF, flavin reductase (DIM6/NTAB) family</fullName>
    </submittedName>
</protein>
<keyword evidence="2" id="KW-0285">Flavoprotein</keyword>
<evidence type="ECO:0000313" key="6">
    <source>
        <dbReference type="Proteomes" id="UP000184111"/>
    </source>
</evidence>
<evidence type="ECO:0000313" key="5">
    <source>
        <dbReference type="EMBL" id="SHN14145.1"/>
    </source>
</evidence>
<dbReference type="STRING" id="310782.SAMN05216499_12267"/>
<accession>A0A1M7PC64</accession>
<name>A0A1M7PC64_9ACTN</name>
<feature type="domain" description="Flavin reductase like" evidence="4">
    <location>
        <begin position="18"/>
        <end position="185"/>
    </location>
</feature>
<reference evidence="5 6" key="1">
    <citation type="submission" date="2016-11" db="EMBL/GenBank/DDBJ databases">
        <authorList>
            <person name="Jaros S."/>
            <person name="Januszkiewicz K."/>
            <person name="Wedrychowicz H."/>
        </authorList>
    </citation>
    <scope>NUCLEOTIDE SEQUENCE [LARGE SCALE GENOMIC DNA]</scope>
    <source>
        <strain evidence="5 6">CGMCC 4.2025</strain>
    </source>
</reference>
<comment type="cofactor">
    <cofactor evidence="1">
        <name>FMN</name>
        <dbReference type="ChEBI" id="CHEBI:58210"/>
    </cofactor>
</comment>
<dbReference type="GO" id="GO:0010181">
    <property type="term" value="F:FMN binding"/>
    <property type="evidence" value="ECO:0007669"/>
    <property type="project" value="InterPro"/>
</dbReference>
<comment type="similarity">
    <text evidence="3">Belongs to the flavoredoxin family.</text>
</comment>
<dbReference type="AlphaFoldDB" id="A0A1M7PC64"/>
<proteinExistence type="inferred from homology"/>
<gene>
    <name evidence="5" type="ORF">SAMN05216499_12267</name>
</gene>
<dbReference type="GO" id="GO:0016646">
    <property type="term" value="F:oxidoreductase activity, acting on the CH-NH group of donors, NAD or NADP as acceptor"/>
    <property type="evidence" value="ECO:0007669"/>
    <property type="project" value="UniProtKB-ARBA"/>
</dbReference>
<dbReference type="RefSeq" id="WP_073501557.1">
    <property type="nucleotide sequence ID" value="NZ_FRBI01000022.1"/>
</dbReference>
<evidence type="ECO:0000256" key="2">
    <source>
        <dbReference type="ARBA" id="ARBA00022630"/>
    </source>
</evidence>
<dbReference type="OrthoDB" id="9794638at2"/>
<dbReference type="Gene3D" id="2.30.110.10">
    <property type="entry name" value="Electron Transport, Fmn-binding Protein, Chain A"/>
    <property type="match status" value="1"/>
</dbReference>
<dbReference type="InterPro" id="IPR012349">
    <property type="entry name" value="Split_barrel_FMN-bd"/>
</dbReference>
<sequence length="242" mass="26474">MTSHDTITVDHTRIEPGILYFGTPVVLLSTLDEDGVTANLAPMSSAFWLGWRCMLGLGARSQTARNLLRDRECVLNLPDDGLAAAVDRLALTTGRDPVPAGKAERGYRHEGDKFGRAGLTPVASQTVRPPRAAQCPVAMEAVVEATHPLAEDDPEQRGGIIVFEVRVQRVLVHDAIRLPGSTDRIDPDRWRPLIMSFQQLYGLGPRVHESTLARIPERMYRGPDIARSRAAGAGRGALDTRQ</sequence>
<dbReference type="EMBL" id="FRBI01000022">
    <property type="protein sequence ID" value="SHN14145.1"/>
    <property type="molecule type" value="Genomic_DNA"/>
</dbReference>
<dbReference type="Pfam" id="PF01613">
    <property type="entry name" value="Flavin_Reduct"/>
    <property type="match status" value="1"/>
</dbReference>
<dbReference type="SMART" id="SM00903">
    <property type="entry name" value="Flavin_Reduct"/>
    <property type="match status" value="1"/>
</dbReference>
<dbReference type="PANTHER" id="PTHR43567">
    <property type="entry name" value="FLAVOREDOXIN-RELATED-RELATED"/>
    <property type="match status" value="1"/>
</dbReference>
<dbReference type="SUPFAM" id="SSF50475">
    <property type="entry name" value="FMN-binding split barrel"/>
    <property type="match status" value="1"/>
</dbReference>
<organism evidence="5 6">
    <name type="scientific">Actinacidiphila paucisporea</name>
    <dbReference type="NCBI Taxonomy" id="310782"/>
    <lineage>
        <taxon>Bacteria</taxon>
        <taxon>Bacillati</taxon>
        <taxon>Actinomycetota</taxon>
        <taxon>Actinomycetes</taxon>
        <taxon>Kitasatosporales</taxon>
        <taxon>Streptomycetaceae</taxon>
        <taxon>Actinacidiphila</taxon>
    </lineage>
</organism>
<evidence type="ECO:0000256" key="1">
    <source>
        <dbReference type="ARBA" id="ARBA00001917"/>
    </source>
</evidence>
<keyword evidence="6" id="KW-1185">Reference proteome</keyword>
<evidence type="ECO:0000259" key="4">
    <source>
        <dbReference type="SMART" id="SM00903"/>
    </source>
</evidence>
<dbReference type="PANTHER" id="PTHR43567:SF1">
    <property type="entry name" value="FLAVOREDOXIN"/>
    <property type="match status" value="1"/>
</dbReference>
<dbReference type="Proteomes" id="UP000184111">
    <property type="component" value="Unassembled WGS sequence"/>
</dbReference>